<sequence length="197" mass="21128">MPRAAGQIDPRKSEAILEAAAALFHELGGAVSMEAIAKRAGVSKQTLYNRFASKTELAHALAERRSEAITAPLRTDGDPEAVLTALATTLITKVCHAHKGESLRGVALMSPPIPGIAQAIYEGGPAASLRRISAWLTEQDRKGLLRVPDPDHAAEMFSSMAIGHGHLRAMLGLEHPEVDIEARARETAQRFIRAFAV</sequence>
<dbReference type="PRINTS" id="PR00455">
    <property type="entry name" value="HTHTETR"/>
</dbReference>
<evidence type="ECO:0000259" key="5">
    <source>
        <dbReference type="PROSITE" id="PS50977"/>
    </source>
</evidence>
<gene>
    <name evidence="6" type="ORF">IFJ75_15160</name>
</gene>
<dbReference type="InterPro" id="IPR039536">
    <property type="entry name" value="TetR_C_Proteobacteria"/>
</dbReference>
<dbReference type="PANTHER" id="PTHR30055:SF146">
    <property type="entry name" value="HTH-TYPE TRANSCRIPTIONAL DUAL REGULATOR CECR"/>
    <property type="match status" value="1"/>
</dbReference>
<evidence type="ECO:0000256" key="4">
    <source>
        <dbReference type="PROSITE-ProRule" id="PRU00335"/>
    </source>
</evidence>
<dbReference type="GO" id="GO:0000976">
    <property type="term" value="F:transcription cis-regulatory region binding"/>
    <property type="evidence" value="ECO:0007669"/>
    <property type="project" value="TreeGrafter"/>
</dbReference>
<dbReference type="AlphaFoldDB" id="A0A975BZN0"/>
<dbReference type="Proteomes" id="UP000663918">
    <property type="component" value="Chromosome"/>
</dbReference>
<dbReference type="KEGG" id="bgoe:IFJ75_15160"/>
<dbReference type="FunFam" id="1.10.10.60:FF:000141">
    <property type="entry name" value="TetR family transcriptional regulator"/>
    <property type="match status" value="1"/>
</dbReference>
<dbReference type="Gene3D" id="1.10.357.10">
    <property type="entry name" value="Tetracycline Repressor, domain 2"/>
    <property type="match status" value="1"/>
</dbReference>
<dbReference type="RefSeq" id="WP_207869103.1">
    <property type="nucleotide sequence ID" value="NZ_CP062222.1"/>
</dbReference>
<evidence type="ECO:0000256" key="1">
    <source>
        <dbReference type="ARBA" id="ARBA00023015"/>
    </source>
</evidence>
<protein>
    <submittedName>
        <fullName evidence="6">TetR/AcrR family transcriptional regulator</fullName>
    </submittedName>
</protein>
<proteinExistence type="predicted"/>
<dbReference type="SUPFAM" id="SSF46689">
    <property type="entry name" value="Homeodomain-like"/>
    <property type="match status" value="1"/>
</dbReference>
<reference evidence="6" key="1">
    <citation type="submission" date="2020-09" db="EMBL/GenBank/DDBJ databases">
        <title>Brevundimonas sp. LVF2 isolated from a puddle in Goettingen, Germany.</title>
        <authorList>
            <person name="Friedrich I."/>
            <person name="Klassen A."/>
            <person name="Hannes N."/>
            <person name="Schneider D."/>
            <person name="Hertel R."/>
            <person name="Daniel R."/>
        </authorList>
    </citation>
    <scope>NUCLEOTIDE SEQUENCE</scope>
    <source>
        <strain evidence="6">LVF2</strain>
    </source>
</reference>
<keyword evidence="1" id="KW-0805">Transcription regulation</keyword>
<feature type="DNA-binding region" description="H-T-H motif" evidence="4">
    <location>
        <begin position="32"/>
        <end position="51"/>
    </location>
</feature>
<keyword evidence="3" id="KW-0804">Transcription</keyword>
<dbReference type="PANTHER" id="PTHR30055">
    <property type="entry name" value="HTH-TYPE TRANSCRIPTIONAL REGULATOR RUTR"/>
    <property type="match status" value="1"/>
</dbReference>
<organism evidence="6 7">
    <name type="scientific">Brevundimonas goettingensis</name>
    <dbReference type="NCBI Taxonomy" id="2774190"/>
    <lineage>
        <taxon>Bacteria</taxon>
        <taxon>Pseudomonadati</taxon>
        <taxon>Pseudomonadota</taxon>
        <taxon>Alphaproteobacteria</taxon>
        <taxon>Caulobacterales</taxon>
        <taxon>Caulobacteraceae</taxon>
        <taxon>Brevundimonas</taxon>
    </lineage>
</organism>
<dbReference type="EMBL" id="CP062222">
    <property type="protein sequence ID" value="QTC90590.1"/>
    <property type="molecule type" value="Genomic_DNA"/>
</dbReference>
<dbReference type="InterPro" id="IPR050109">
    <property type="entry name" value="HTH-type_TetR-like_transc_reg"/>
</dbReference>
<dbReference type="InterPro" id="IPR001647">
    <property type="entry name" value="HTH_TetR"/>
</dbReference>
<dbReference type="PROSITE" id="PS50977">
    <property type="entry name" value="HTH_TETR_2"/>
    <property type="match status" value="1"/>
</dbReference>
<evidence type="ECO:0000256" key="2">
    <source>
        <dbReference type="ARBA" id="ARBA00023125"/>
    </source>
</evidence>
<feature type="domain" description="HTH tetR-type" evidence="5">
    <location>
        <begin position="10"/>
        <end position="69"/>
    </location>
</feature>
<dbReference type="Pfam" id="PF00440">
    <property type="entry name" value="TetR_N"/>
    <property type="match status" value="1"/>
</dbReference>
<dbReference type="InterPro" id="IPR009057">
    <property type="entry name" value="Homeodomain-like_sf"/>
</dbReference>
<evidence type="ECO:0000313" key="7">
    <source>
        <dbReference type="Proteomes" id="UP000663918"/>
    </source>
</evidence>
<dbReference type="Gene3D" id="1.10.10.60">
    <property type="entry name" value="Homeodomain-like"/>
    <property type="match status" value="1"/>
</dbReference>
<keyword evidence="7" id="KW-1185">Reference proteome</keyword>
<dbReference type="GO" id="GO:0003700">
    <property type="term" value="F:DNA-binding transcription factor activity"/>
    <property type="evidence" value="ECO:0007669"/>
    <property type="project" value="TreeGrafter"/>
</dbReference>
<evidence type="ECO:0000256" key="3">
    <source>
        <dbReference type="ARBA" id="ARBA00023163"/>
    </source>
</evidence>
<evidence type="ECO:0000313" key="6">
    <source>
        <dbReference type="EMBL" id="QTC90590.1"/>
    </source>
</evidence>
<accession>A0A975BZN0</accession>
<name>A0A975BZN0_9CAUL</name>
<dbReference type="Pfam" id="PF14246">
    <property type="entry name" value="TetR_C_7"/>
    <property type="match status" value="1"/>
</dbReference>
<keyword evidence="2 4" id="KW-0238">DNA-binding</keyword>